<dbReference type="InterPro" id="IPR019251">
    <property type="entry name" value="DUF2231_TM"/>
</dbReference>
<accession>A0A2Z4GBC4</accession>
<keyword evidence="1" id="KW-1133">Transmembrane helix</keyword>
<reference evidence="4 5" key="1">
    <citation type="submission" date="2018-05" db="EMBL/GenBank/DDBJ databases">
        <title>Complete genome sequence of Arcticibacterium luteifluviistationis SM1504T, a cytophagaceae bacterium isolated from Arctic surface seawater.</title>
        <authorList>
            <person name="Li Y."/>
            <person name="Qin Q.-L."/>
        </authorList>
    </citation>
    <scope>NUCLEOTIDE SEQUENCE [LARGE SCALE GENOMIC DNA]</scope>
    <source>
        <strain evidence="4 5">SM1504</strain>
    </source>
</reference>
<dbReference type="Pfam" id="PF07635">
    <property type="entry name" value="PSCyt1"/>
    <property type="match status" value="1"/>
</dbReference>
<dbReference type="PANTHER" id="PTHR35889">
    <property type="entry name" value="CYCLOINULO-OLIGOSACCHARIDE FRUCTANOTRANSFERASE-RELATED"/>
    <property type="match status" value="1"/>
</dbReference>
<evidence type="ECO:0000259" key="2">
    <source>
        <dbReference type="Pfam" id="PF07635"/>
    </source>
</evidence>
<dbReference type="PANTHER" id="PTHR35889:SF3">
    <property type="entry name" value="F-BOX DOMAIN-CONTAINING PROTEIN"/>
    <property type="match status" value="1"/>
</dbReference>
<sequence>MVLLDLSTFLGRMHPLVVHLPIGFLLIAGIFHLASYLPKYDNLGKATELALLLGGLSGVAACVLGWLLSNTGDYSYQLLENHKLSGIGLTALSLLLYFFLTDKGKAILDLPKKALTALFLSIIGLMSYAGHQGGNLTHGTEYLTLATLTETKREIPEKLEDVLVFEDLVQPILDKKCTQCHQSGKKKGELVLTSYDDIIKGGKNGAILSLGNIDESEIIRRVTLEKEHEEFMPTDGKTPLTKEELAILKWWITNDAVNKEVAFLGLESHKEVLDNVELYLGYKKASHGGENNLASQESYNPNIPANADLSLLPEIEKGGFTFRVMNHEPLMLDIAIDRNRQTDKIDVKGLLPLGKNIVWLNLADAALSSSEIQEVSQLENLEKLKLNGNKIEDAFLPKLASLKYLNAVNLNDTPISNKGLSSFKGHESLKHIYVWRSQLNKAEAAKFTEENPNIEVVL</sequence>
<dbReference type="Gene3D" id="3.80.10.10">
    <property type="entry name" value="Ribonuclease Inhibitor"/>
    <property type="match status" value="1"/>
</dbReference>
<dbReference type="KEGG" id="als:DJ013_09425"/>
<dbReference type="PROSITE" id="PS51450">
    <property type="entry name" value="LRR"/>
    <property type="match status" value="1"/>
</dbReference>
<feature type="transmembrane region" description="Helical" evidence="1">
    <location>
        <begin position="49"/>
        <end position="69"/>
    </location>
</feature>
<name>A0A2Z4GBC4_9BACT</name>
<evidence type="ECO:0000256" key="1">
    <source>
        <dbReference type="SAM" id="Phobius"/>
    </source>
</evidence>
<feature type="domain" description="Cytochrome C Planctomycete-type" evidence="2">
    <location>
        <begin position="177"/>
        <end position="233"/>
    </location>
</feature>
<dbReference type="RefSeq" id="WP_111371571.1">
    <property type="nucleotide sequence ID" value="NZ_CP029480.1"/>
</dbReference>
<feature type="transmembrane region" description="Helical" evidence="1">
    <location>
        <begin position="84"/>
        <end position="102"/>
    </location>
</feature>
<protein>
    <submittedName>
        <fullName evidence="4">Uncharacterized protein</fullName>
    </submittedName>
</protein>
<proteinExistence type="predicted"/>
<dbReference type="Pfam" id="PF09990">
    <property type="entry name" value="DUF2231"/>
    <property type="match status" value="1"/>
</dbReference>
<dbReference type="AlphaFoldDB" id="A0A2Z4GBC4"/>
<dbReference type="InterPro" id="IPR001611">
    <property type="entry name" value="Leu-rich_rpt"/>
</dbReference>
<gene>
    <name evidence="4" type="ORF">DJ013_09425</name>
</gene>
<evidence type="ECO:0000313" key="5">
    <source>
        <dbReference type="Proteomes" id="UP000249873"/>
    </source>
</evidence>
<dbReference type="Proteomes" id="UP000249873">
    <property type="component" value="Chromosome"/>
</dbReference>
<feature type="domain" description="DUF2231" evidence="3">
    <location>
        <begin position="13"/>
        <end position="137"/>
    </location>
</feature>
<keyword evidence="5" id="KW-1185">Reference proteome</keyword>
<evidence type="ECO:0000313" key="4">
    <source>
        <dbReference type="EMBL" id="AWV98378.1"/>
    </source>
</evidence>
<keyword evidence="1" id="KW-0472">Membrane</keyword>
<feature type="transmembrane region" description="Helical" evidence="1">
    <location>
        <begin position="114"/>
        <end position="131"/>
    </location>
</feature>
<dbReference type="InterPro" id="IPR011429">
    <property type="entry name" value="Cyt_c_Planctomycete-type"/>
</dbReference>
<dbReference type="SUPFAM" id="SSF52047">
    <property type="entry name" value="RNI-like"/>
    <property type="match status" value="1"/>
</dbReference>
<evidence type="ECO:0000259" key="3">
    <source>
        <dbReference type="Pfam" id="PF09990"/>
    </source>
</evidence>
<organism evidence="4 5">
    <name type="scientific">Arcticibacterium luteifluviistationis</name>
    <dbReference type="NCBI Taxonomy" id="1784714"/>
    <lineage>
        <taxon>Bacteria</taxon>
        <taxon>Pseudomonadati</taxon>
        <taxon>Bacteroidota</taxon>
        <taxon>Cytophagia</taxon>
        <taxon>Cytophagales</taxon>
        <taxon>Leadbetterellaceae</taxon>
        <taxon>Arcticibacterium</taxon>
    </lineage>
</organism>
<dbReference type="InterPro" id="IPR032675">
    <property type="entry name" value="LRR_dom_sf"/>
</dbReference>
<feature type="transmembrane region" description="Helical" evidence="1">
    <location>
        <begin position="16"/>
        <end position="37"/>
    </location>
</feature>
<dbReference type="EMBL" id="CP029480">
    <property type="protein sequence ID" value="AWV98378.1"/>
    <property type="molecule type" value="Genomic_DNA"/>
</dbReference>
<dbReference type="OrthoDB" id="713772at2"/>
<keyword evidence="1" id="KW-0812">Transmembrane</keyword>